<feature type="compositionally biased region" description="Basic and acidic residues" evidence="2">
    <location>
        <begin position="13"/>
        <end position="24"/>
    </location>
</feature>
<dbReference type="InterPro" id="IPR021136">
    <property type="entry name" value="Flagellar_hook_control-like_C"/>
</dbReference>
<feature type="compositionally biased region" description="Basic and acidic residues" evidence="2">
    <location>
        <begin position="46"/>
        <end position="56"/>
    </location>
</feature>
<sequence length="555" mass="61563">MNVNNVMTYATSKKVDAPKQTNKSEEFKKVLDNHELNSKNFSNENIQKKNNKEENLGKTNKGSLDKVNNKNQSNDVEKTTVKASAPKDLSSAYDNNEVKAKIVNIIEKSIGLLKQNTEKLSKEAVGEESGDQMAQMQQLLQLFNNLLQSLEETPANLKGGDELNPITLESLVGAEQSIPDAKSIFKNALSEIAALQEKSKGLVGAKQLIPDAKNIFKSGLSEIGALQEKSKGNETLVAIPQEIELNPIKPKGSNDIEQLIGIKQLTPDAKIMLKSNLSEIVGLLEKSDKVVPSQIIEVLQKLTTVVEELKVPTVPTLSENSEDKSIKDNLLKKVMELSNKTSSEILPKSQMQSSNDYKNGSKFSGNSSSEESFLSNLISEDKDEMKISKAVNFMNQFEAIKTVDTVKVQAVNLVIDKSNFTVDVIKNIKFMEVNNIKDLTVKMNPKELGEITIKLTMESGIMKASVSAQNKDTYNLLNQNIQDISDKLKNMDIKIQSLDINIYEDSTFFNNNSNEKNNNGNKNNNTSTNMGLEEEEDISISNNYSIEENQVNKFV</sequence>
<feature type="coiled-coil region" evidence="1">
    <location>
        <begin position="474"/>
        <end position="501"/>
    </location>
</feature>
<dbReference type="RefSeq" id="WP_124997963.1">
    <property type="nucleotide sequence ID" value="NZ_BHYK01000003.1"/>
</dbReference>
<feature type="region of interest" description="Disordered" evidence="2">
    <location>
        <begin position="41"/>
        <end position="81"/>
    </location>
</feature>
<feature type="compositionally biased region" description="Low complexity" evidence="2">
    <location>
        <begin position="358"/>
        <end position="369"/>
    </location>
</feature>
<dbReference type="OrthoDB" id="1934566at2"/>
<protein>
    <recommendedName>
        <fullName evidence="3">Flagellar hook-length control protein-like C-terminal domain-containing protein</fullName>
    </recommendedName>
</protein>
<feature type="region of interest" description="Disordered" evidence="2">
    <location>
        <begin position="1"/>
        <end position="24"/>
    </location>
</feature>
<reference evidence="4 5" key="1">
    <citation type="submission" date="2018-11" db="EMBL/GenBank/DDBJ databases">
        <title>Genome sequencing and assembly of Clostridium tagluense strain A121.</title>
        <authorList>
            <person name="Murakami T."/>
            <person name="Segawa T."/>
            <person name="Shcherbakova V.A."/>
            <person name="Mori H."/>
            <person name="Yoshimura Y."/>
        </authorList>
    </citation>
    <scope>NUCLEOTIDE SEQUENCE [LARGE SCALE GENOMIC DNA]</scope>
    <source>
        <strain evidence="4 5">A121</strain>
    </source>
</reference>
<evidence type="ECO:0000313" key="4">
    <source>
        <dbReference type="EMBL" id="GCD08972.1"/>
    </source>
</evidence>
<evidence type="ECO:0000256" key="1">
    <source>
        <dbReference type="SAM" id="Coils"/>
    </source>
</evidence>
<accession>A0A401UHL6</accession>
<dbReference type="Proteomes" id="UP000287872">
    <property type="component" value="Unassembled WGS sequence"/>
</dbReference>
<dbReference type="CDD" id="cd17470">
    <property type="entry name" value="T3SS_Flik_C"/>
    <property type="match status" value="1"/>
</dbReference>
<dbReference type="InterPro" id="IPR038610">
    <property type="entry name" value="FliK-like_C_sf"/>
</dbReference>
<dbReference type="Gene3D" id="3.30.750.140">
    <property type="match status" value="1"/>
</dbReference>
<evidence type="ECO:0000259" key="3">
    <source>
        <dbReference type="Pfam" id="PF02120"/>
    </source>
</evidence>
<feature type="compositionally biased region" description="Polar residues" evidence="2">
    <location>
        <begin position="343"/>
        <end position="357"/>
    </location>
</feature>
<feature type="region of interest" description="Disordered" evidence="2">
    <location>
        <begin position="343"/>
        <end position="369"/>
    </location>
</feature>
<evidence type="ECO:0000256" key="2">
    <source>
        <dbReference type="SAM" id="MobiDB-lite"/>
    </source>
</evidence>
<keyword evidence="5" id="KW-1185">Reference proteome</keyword>
<dbReference type="AlphaFoldDB" id="A0A401UHL6"/>
<organism evidence="4 5">
    <name type="scientific">Clostridium tagluense</name>
    <dbReference type="NCBI Taxonomy" id="360422"/>
    <lineage>
        <taxon>Bacteria</taxon>
        <taxon>Bacillati</taxon>
        <taxon>Bacillota</taxon>
        <taxon>Clostridia</taxon>
        <taxon>Eubacteriales</taxon>
        <taxon>Clostridiaceae</taxon>
        <taxon>Clostridium</taxon>
    </lineage>
</organism>
<gene>
    <name evidence="4" type="ORF">Ctaglu_05950</name>
</gene>
<dbReference type="Pfam" id="PF02120">
    <property type="entry name" value="Flg_hook"/>
    <property type="match status" value="1"/>
</dbReference>
<proteinExistence type="predicted"/>
<feature type="domain" description="Flagellar hook-length control protein-like C-terminal" evidence="3">
    <location>
        <begin position="427"/>
        <end position="507"/>
    </location>
</feature>
<evidence type="ECO:0000313" key="5">
    <source>
        <dbReference type="Proteomes" id="UP000287872"/>
    </source>
</evidence>
<dbReference type="EMBL" id="BHYK01000003">
    <property type="protein sequence ID" value="GCD08972.1"/>
    <property type="molecule type" value="Genomic_DNA"/>
</dbReference>
<name>A0A401UHL6_9CLOT</name>
<feature type="compositionally biased region" description="Polar residues" evidence="2">
    <location>
        <begin position="1"/>
        <end position="11"/>
    </location>
</feature>
<comment type="caution">
    <text evidence="4">The sequence shown here is derived from an EMBL/GenBank/DDBJ whole genome shotgun (WGS) entry which is preliminary data.</text>
</comment>
<keyword evidence="1" id="KW-0175">Coiled coil</keyword>